<gene>
    <name evidence="5" type="ORF">ACFP3H_13520</name>
</gene>
<dbReference type="GO" id="GO:0008168">
    <property type="term" value="F:methyltransferase activity"/>
    <property type="evidence" value="ECO:0007669"/>
    <property type="project" value="UniProtKB-KW"/>
</dbReference>
<keyword evidence="3" id="KW-0808">Transferase</keyword>
<dbReference type="Proteomes" id="UP001596223">
    <property type="component" value="Unassembled WGS sequence"/>
</dbReference>
<accession>A0ABW1JSU3</accession>
<evidence type="ECO:0000313" key="5">
    <source>
        <dbReference type="EMBL" id="MFC6012072.1"/>
    </source>
</evidence>
<organism evidence="5 6">
    <name type="scientific">Nocardia lasii</name>
    <dbReference type="NCBI Taxonomy" id="1616107"/>
    <lineage>
        <taxon>Bacteria</taxon>
        <taxon>Bacillati</taxon>
        <taxon>Actinomycetota</taxon>
        <taxon>Actinomycetes</taxon>
        <taxon>Mycobacteriales</taxon>
        <taxon>Nocardiaceae</taxon>
        <taxon>Nocardia</taxon>
    </lineage>
</organism>
<dbReference type="InterPro" id="IPR008854">
    <property type="entry name" value="TPMT"/>
</dbReference>
<evidence type="ECO:0000256" key="1">
    <source>
        <dbReference type="ARBA" id="ARBA00022553"/>
    </source>
</evidence>
<evidence type="ECO:0000313" key="6">
    <source>
        <dbReference type="Proteomes" id="UP001596223"/>
    </source>
</evidence>
<keyword evidence="4" id="KW-0949">S-adenosyl-L-methionine</keyword>
<dbReference type="Pfam" id="PF05724">
    <property type="entry name" value="TPMT"/>
    <property type="match status" value="1"/>
</dbReference>
<dbReference type="Gene3D" id="3.40.50.150">
    <property type="entry name" value="Vaccinia Virus protein VP39"/>
    <property type="match status" value="1"/>
</dbReference>
<keyword evidence="6" id="KW-1185">Reference proteome</keyword>
<evidence type="ECO:0000256" key="4">
    <source>
        <dbReference type="ARBA" id="ARBA00022691"/>
    </source>
</evidence>
<sequence length="224" mass="24237">MNDAQPPADRRLAAQALAADDPTGWFEPLYAEAAAGTSMVPWDRDEPNPLLVDWLHATPQPPGTRGLVLGCGYGTDAEFVAAQGIRTTAFDISPTAIRGARARFPRSPVTYTVADLLNPPESWQHAFDLVVESITVQSLPPAVRDAAIANIRILLAPNATLLVIADIAPAPATSGPPWPLTRADIDSFTTPALTQIRVETVPRPDVPDRHRWRAEFHRPAQPNP</sequence>
<keyword evidence="1" id="KW-0597">Phosphoprotein</keyword>
<protein>
    <submittedName>
        <fullName evidence="5">Class I SAM-dependent methyltransferase</fullName>
    </submittedName>
</protein>
<dbReference type="PANTHER" id="PTHR32183">
    <property type="match status" value="1"/>
</dbReference>
<dbReference type="GO" id="GO:0032259">
    <property type="term" value="P:methylation"/>
    <property type="evidence" value="ECO:0007669"/>
    <property type="project" value="UniProtKB-KW"/>
</dbReference>
<dbReference type="EMBL" id="JBHSQN010000009">
    <property type="protein sequence ID" value="MFC6012072.1"/>
    <property type="molecule type" value="Genomic_DNA"/>
</dbReference>
<name>A0ABW1JSU3_9NOCA</name>
<evidence type="ECO:0000256" key="3">
    <source>
        <dbReference type="ARBA" id="ARBA00022679"/>
    </source>
</evidence>
<proteinExistence type="predicted"/>
<evidence type="ECO:0000256" key="2">
    <source>
        <dbReference type="ARBA" id="ARBA00022603"/>
    </source>
</evidence>
<dbReference type="SUPFAM" id="SSF53335">
    <property type="entry name" value="S-adenosyl-L-methionine-dependent methyltransferases"/>
    <property type="match status" value="1"/>
</dbReference>
<dbReference type="PROSITE" id="PS51585">
    <property type="entry name" value="SAM_MT_TPMT"/>
    <property type="match status" value="1"/>
</dbReference>
<keyword evidence="2 5" id="KW-0489">Methyltransferase</keyword>
<dbReference type="PANTHER" id="PTHR32183:SF6">
    <property type="entry name" value="CYSTEINE SULFINATE DESULFINASE_CYSTEINE DESULFURASE AND RELATED ENZYMES"/>
    <property type="match status" value="1"/>
</dbReference>
<reference evidence="6" key="1">
    <citation type="journal article" date="2019" name="Int. J. Syst. Evol. Microbiol.">
        <title>The Global Catalogue of Microorganisms (GCM) 10K type strain sequencing project: providing services to taxonomists for standard genome sequencing and annotation.</title>
        <authorList>
            <consortium name="The Broad Institute Genomics Platform"/>
            <consortium name="The Broad Institute Genome Sequencing Center for Infectious Disease"/>
            <person name="Wu L."/>
            <person name="Ma J."/>
        </authorList>
    </citation>
    <scope>NUCLEOTIDE SEQUENCE [LARGE SCALE GENOMIC DNA]</scope>
    <source>
        <strain evidence="6">CCUG 36956</strain>
    </source>
</reference>
<dbReference type="RefSeq" id="WP_378604960.1">
    <property type="nucleotide sequence ID" value="NZ_JBHSQN010000009.1"/>
</dbReference>
<comment type="caution">
    <text evidence="5">The sequence shown here is derived from an EMBL/GenBank/DDBJ whole genome shotgun (WGS) entry which is preliminary data.</text>
</comment>
<dbReference type="CDD" id="cd02440">
    <property type="entry name" value="AdoMet_MTases"/>
    <property type="match status" value="1"/>
</dbReference>
<dbReference type="InterPro" id="IPR029063">
    <property type="entry name" value="SAM-dependent_MTases_sf"/>
</dbReference>